<keyword evidence="1" id="KW-0862">Zinc</keyword>
<dbReference type="Gene3D" id="3.30.40.10">
    <property type="entry name" value="Zinc/RING finger domain, C3HC4 (zinc finger)"/>
    <property type="match status" value="1"/>
</dbReference>
<dbReference type="InterPro" id="IPR051728">
    <property type="entry name" value="RING-FYVE_E3_ubiquitin-ligase"/>
</dbReference>
<dbReference type="OrthoDB" id="1711136at2759"/>
<keyword evidence="1" id="KW-0863">Zinc-finger</keyword>
<keyword evidence="3" id="KW-1133">Transmembrane helix</keyword>
<evidence type="ECO:0000313" key="6">
    <source>
        <dbReference type="Proteomes" id="UP000541610"/>
    </source>
</evidence>
<name>A0A7J6PF36_PEROL</name>
<sequence length="567" mass="61149">MSLDSIQQQLEKLSKRLRNVEAALGRMEGDLDGTPGLPSAADAAVEPTRAVESDAAEAPAASSAQPTGKRRRKRKIDGCWSVYSCFLHSLHFREALEGSRWDFEVRDQATGEGMPVVETERVGDYICAMEDPEVIARERRELVGEAGGAGRRRKVSGSDGGPRATAELEGEADVITIDESPSTPIGEDYSLPPGVMDYYVDDLMRAPAWGSFYCADTAKIAAGEYCCDVRNKLHWLGHFMTSSFVLATTHGNLRRAASDAAGGLPAWAAWTIAVAAIILCLAVIVTLYLIVRMRCELWRNQNTVVGEGVGCHQLAISFASWLFNALAAVELYGYTERPPSGPPCAGIAFEPGMRRMSAARREKEAAAVVALEQNATERCDEVRSLQRLSSTYFRIGSLREPAKKSGEDEDGSSVPDDDDASTSRETSPDEKVAHPCKICMDDLATVVLLPCGHGGLCEGCAKDLVLRTTKCYMCRKRIEMLGLVREAGSDELLHPIAPSHLHHSQSRARDADATPDDAVDSRTGSEESGDIEDGLRQLETAQVDSPPPPPASIAALSTQAVSEPVAA</sequence>
<protein>
    <recommendedName>
        <fullName evidence="4">RING-type domain-containing protein</fullName>
    </recommendedName>
</protein>
<gene>
    <name evidence="5" type="ORF">FOZ60_006962</name>
</gene>
<feature type="region of interest" description="Disordered" evidence="2">
    <location>
        <begin position="399"/>
        <end position="431"/>
    </location>
</feature>
<dbReference type="SMART" id="SM00184">
    <property type="entry name" value="RING"/>
    <property type="match status" value="1"/>
</dbReference>
<feature type="region of interest" description="Disordered" evidence="2">
    <location>
        <begin position="27"/>
        <end position="71"/>
    </location>
</feature>
<dbReference type="PANTHER" id="PTHR14879:SF5">
    <property type="entry name" value="RING-TYPE DOMAIN-CONTAINING PROTEIN"/>
    <property type="match status" value="1"/>
</dbReference>
<dbReference type="InterPro" id="IPR001841">
    <property type="entry name" value="Znf_RING"/>
</dbReference>
<dbReference type="GO" id="GO:0008270">
    <property type="term" value="F:zinc ion binding"/>
    <property type="evidence" value="ECO:0007669"/>
    <property type="project" value="UniProtKB-KW"/>
</dbReference>
<evidence type="ECO:0000313" key="5">
    <source>
        <dbReference type="EMBL" id="KAF4694808.1"/>
    </source>
</evidence>
<evidence type="ECO:0000256" key="2">
    <source>
        <dbReference type="SAM" id="MobiDB-lite"/>
    </source>
</evidence>
<dbReference type="InterPro" id="IPR013083">
    <property type="entry name" value="Znf_RING/FYVE/PHD"/>
</dbReference>
<reference evidence="5 6" key="1">
    <citation type="submission" date="2020-04" db="EMBL/GenBank/DDBJ databases">
        <title>Perkinsus olseni comparative genomics.</title>
        <authorList>
            <person name="Bogema D.R."/>
        </authorList>
    </citation>
    <scope>NUCLEOTIDE SEQUENCE [LARGE SCALE GENOMIC DNA]</scope>
    <source>
        <strain evidence="5">00978-12</strain>
    </source>
</reference>
<feature type="region of interest" description="Disordered" evidence="2">
    <location>
        <begin position="500"/>
        <end position="567"/>
    </location>
</feature>
<keyword evidence="3" id="KW-0812">Transmembrane</keyword>
<dbReference type="PROSITE" id="PS50089">
    <property type="entry name" value="ZF_RING_2"/>
    <property type="match status" value="1"/>
</dbReference>
<organism evidence="5 6">
    <name type="scientific">Perkinsus olseni</name>
    <name type="common">Perkinsus atlanticus</name>
    <dbReference type="NCBI Taxonomy" id="32597"/>
    <lineage>
        <taxon>Eukaryota</taxon>
        <taxon>Sar</taxon>
        <taxon>Alveolata</taxon>
        <taxon>Perkinsozoa</taxon>
        <taxon>Perkinsea</taxon>
        <taxon>Perkinsida</taxon>
        <taxon>Perkinsidae</taxon>
        <taxon>Perkinsus</taxon>
    </lineage>
</organism>
<dbReference type="EMBL" id="JABANP010000028">
    <property type="protein sequence ID" value="KAF4694808.1"/>
    <property type="molecule type" value="Genomic_DNA"/>
</dbReference>
<evidence type="ECO:0000256" key="1">
    <source>
        <dbReference type="PROSITE-ProRule" id="PRU00175"/>
    </source>
</evidence>
<keyword evidence="3" id="KW-0472">Membrane</keyword>
<proteinExistence type="predicted"/>
<feature type="domain" description="RING-type" evidence="4">
    <location>
        <begin position="436"/>
        <end position="475"/>
    </location>
</feature>
<keyword evidence="1" id="KW-0479">Metal-binding</keyword>
<dbReference type="Pfam" id="PF13920">
    <property type="entry name" value="zf-C3HC4_3"/>
    <property type="match status" value="1"/>
</dbReference>
<evidence type="ECO:0000256" key="3">
    <source>
        <dbReference type="SAM" id="Phobius"/>
    </source>
</evidence>
<dbReference type="SUPFAM" id="SSF57850">
    <property type="entry name" value="RING/U-box"/>
    <property type="match status" value="1"/>
</dbReference>
<feature type="compositionally biased region" description="Acidic residues" evidence="2">
    <location>
        <begin position="407"/>
        <end position="420"/>
    </location>
</feature>
<dbReference type="AlphaFoldDB" id="A0A7J6PF36"/>
<feature type="transmembrane region" description="Helical" evidence="3">
    <location>
        <begin position="267"/>
        <end position="291"/>
    </location>
</feature>
<dbReference type="PANTHER" id="PTHR14879">
    <property type="entry name" value="CASPASE REGULATOR, RING FINGER DOMAIN-CONTAINING"/>
    <property type="match status" value="1"/>
</dbReference>
<dbReference type="Proteomes" id="UP000541610">
    <property type="component" value="Unassembled WGS sequence"/>
</dbReference>
<feature type="region of interest" description="Disordered" evidence="2">
    <location>
        <begin position="148"/>
        <end position="167"/>
    </location>
</feature>
<evidence type="ECO:0000259" key="4">
    <source>
        <dbReference type="PROSITE" id="PS50089"/>
    </source>
</evidence>
<accession>A0A7J6PF36</accession>
<comment type="caution">
    <text evidence="5">The sequence shown here is derived from an EMBL/GenBank/DDBJ whole genome shotgun (WGS) entry which is preliminary data.</text>
</comment>